<accession>A0A3N9NWY2</accession>
<dbReference type="EMBL" id="RQPI01000027">
    <property type="protein sequence ID" value="RQW07899.1"/>
    <property type="molecule type" value="Genomic_DNA"/>
</dbReference>
<evidence type="ECO:0000313" key="2">
    <source>
        <dbReference type="Proteomes" id="UP000282529"/>
    </source>
</evidence>
<dbReference type="OrthoDB" id="2941641at2"/>
<organism evidence="1 2">
    <name type="scientific">Paenibacillus rhizophilus</name>
    <dbReference type="NCBI Taxonomy" id="1850366"/>
    <lineage>
        <taxon>Bacteria</taxon>
        <taxon>Bacillati</taxon>
        <taxon>Bacillota</taxon>
        <taxon>Bacilli</taxon>
        <taxon>Bacillales</taxon>
        <taxon>Paenibacillaceae</taxon>
        <taxon>Paenibacillus</taxon>
    </lineage>
</organism>
<protein>
    <submittedName>
        <fullName evidence="1">Uncharacterized protein</fullName>
    </submittedName>
</protein>
<dbReference type="RefSeq" id="WP_124697962.1">
    <property type="nucleotide sequence ID" value="NZ_JBHUFE010000017.1"/>
</dbReference>
<dbReference type="AlphaFoldDB" id="A0A3N9NWY2"/>
<sequence length="92" mass="11189">MLTYTYDQRIISIQEKANEADIEFQIELLGDNKLDAKLKDIQHEFEENAVLTDVLFYVYPNHKYHIIVRQDFYNDFILALMKHRLLLRVEWK</sequence>
<keyword evidence="2" id="KW-1185">Reference proteome</keyword>
<reference evidence="1 2" key="1">
    <citation type="submission" date="2018-11" db="EMBL/GenBank/DDBJ databases">
        <title>Genome sequence of strain 7197.</title>
        <authorList>
            <person name="Gao J."/>
            <person name="Sun J."/>
        </authorList>
    </citation>
    <scope>NUCLEOTIDE SEQUENCE [LARGE SCALE GENOMIC DNA]</scope>
    <source>
        <strain evidence="1 2">7197</strain>
    </source>
</reference>
<gene>
    <name evidence="1" type="ORF">EH198_23840</name>
</gene>
<dbReference type="Proteomes" id="UP000282529">
    <property type="component" value="Unassembled WGS sequence"/>
</dbReference>
<comment type="caution">
    <text evidence="1">The sequence shown here is derived from an EMBL/GenBank/DDBJ whole genome shotgun (WGS) entry which is preliminary data.</text>
</comment>
<proteinExistence type="predicted"/>
<evidence type="ECO:0000313" key="1">
    <source>
        <dbReference type="EMBL" id="RQW07899.1"/>
    </source>
</evidence>
<name>A0A3N9NWY2_9BACL</name>